<dbReference type="Gene3D" id="3.30.420.240">
    <property type="match status" value="1"/>
</dbReference>
<keyword evidence="1" id="KW-1188">Viral release from host cell</keyword>
<evidence type="ECO:0000313" key="7">
    <source>
        <dbReference type="EMBL" id="CAB4183321.1"/>
    </source>
</evidence>
<reference evidence="7" key="1">
    <citation type="submission" date="2020-05" db="EMBL/GenBank/DDBJ databases">
        <authorList>
            <person name="Chiriac C."/>
            <person name="Salcher M."/>
            <person name="Ghai R."/>
            <person name="Kavagutti S V."/>
        </authorList>
    </citation>
    <scope>NUCLEOTIDE SEQUENCE</scope>
</reference>
<evidence type="ECO:0000313" key="8">
    <source>
        <dbReference type="EMBL" id="CAB4213090.1"/>
    </source>
</evidence>
<dbReference type="NCBIfam" id="TIGR01630">
    <property type="entry name" value="psiM2_ORF9"/>
    <property type="match status" value="1"/>
</dbReference>
<evidence type="ECO:0000259" key="5">
    <source>
        <dbReference type="Pfam" id="PF17289"/>
    </source>
</evidence>
<dbReference type="EMBL" id="LR797029">
    <property type="protein sequence ID" value="CAB4183321.1"/>
    <property type="molecule type" value="Genomic_DNA"/>
</dbReference>
<dbReference type="Pfam" id="PF17289">
    <property type="entry name" value="Terminase_6C"/>
    <property type="match status" value="1"/>
</dbReference>
<name>A0A6J5QPC6_9CAUD</name>
<organism evidence="7">
    <name type="scientific">uncultured Caudovirales phage</name>
    <dbReference type="NCBI Taxonomy" id="2100421"/>
    <lineage>
        <taxon>Viruses</taxon>
        <taxon>Duplodnaviria</taxon>
        <taxon>Heunggongvirae</taxon>
        <taxon>Uroviricota</taxon>
        <taxon>Caudoviricetes</taxon>
        <taxon>Peduoviridae</taxon>
        <taxon>Maltschvirus</taxon>
        <taxon>Maltschvirus maltsch</taxon>
    </lineage>
</organism>
<keyword evidence="4" id="KW-0231">Viral genome packaging</keyword>
<dbReference type="InterPro" id="IPR006517">
    <property type="entry name" value="Phage_terminase_lsu-like_C"/>
</dbReference>
<evidence type="ECO:0000256" key="4">
    <source>
        <dbReference type="ARBA" id="ARBA00023219"/>
    </source>
</evidence>
<feature type="domain" description="Terminase large subunit gp17-like C-terminal" evidence="5">
    <location>
        <begin position="330"/>
        <end position="471"/>
    </location>
</feature>
<keyword evidence="2" id="KW-0547">Nucleotide-binding</keyword>
<dbReference type="GO" id="GO:0005524">
    <property type="term" value="F:ATP binding"/>
    <property type="evidence" value="ECO:0007669"/>
    <property type="project" value="UniProtKB-KW"/>
</dbReference>
<accession>A0A6J5QPC6</accession>
<gene>
    <name evidence="7" type="ORF">UFOVP1089_51</name>
    <name evidence="8" type="ORF">UFOVP1443_70</name>
    <name evidence="6" type="ORF">UFOVP459_34</name>
</gene>
<dbReference type="EMBL" id="LR796424">
    <property type="protein sequence ID" value="CAB4144451.1"/>
    <property type="molecule type" value="Genomic_DNA"/>
</dbReference>
<dbReference type="EMBL" id="LR797389">
    <property type="protein sequence ID" value="CAB4213090.1"/>
    <property type="molecule type" value="Genomic_DNA"/>
</dbReference>
<protein>
    <submittedName>
        <fullName evidence="7">Archaeophage PsiM2, terminase large subunit</fullName>
    </submittedName>
</protein>
<evidence type="ECO:0000256" key="2">
    <source>
        <dbReference type="ARBA" id="ARBA00022741"/>
    </source>
</evidence>
<evidence type="ECO:0000313" key="6">
    <source>
        <dbReference type="EMBL" id="CAB4144451.1"/>
    </source>
</evidence>
<sequence>MQPDQLKELYSHLSFLSSIEKKPTISLKAFVVKWWSTVEPAPFIDGWHIDAICEHLEAITNLYIRNLLINMPPRHAKSLIVSVFWPMWVWTFKPECKWIFASYAQPLSTRDSLRCRRLITHKKFVQEYGHICQLSQDQKQKQRFENTHLGYRIATSVDGIGTGEGGDVLVCDDPHNVREAESNTVRESTIIWWDETMSTRFNDPKTGCRVIVMQRAHELDLSGHVLEKGTYVHLMLPAEYEVHDKKKTILGWCDPREKEGELLCPERFGHKELDALKVELGTYGVAAQLQQRPIPRGGGIIKGEWWCYFVPAYGADHKITAPAFNYTLQSWDTAFKEGQDNDYSACTTWGVNNTGAYLINAFKGKMDFPALLVKVKELYDLYRPSKILVEDKASGQSLLQSLKRYSNFPIKAVKVSADKESRMHAVSPFIESGRVFLMKDANWLESYKTELETFPRAAHDDMVDSTTQALAEIFLKSASSFNSNINIMGR</sequence>
<keyword evidence="3" id="KW-0067">ATP-binding</keyword>
<evidence type="ECO:0000256" key="3">
    <source>
        <dbReference type="ARBA" id="ARBA00022840"/>
    </source>
</evidence>
<dbReference type="InterPro" id="IPR035421">
    <property type="entry name" value="Terminase_6C"/>
</dbReference>
<proteinExistence type="predicted"/>
<evidence type="ECO:0000256" key="1">
    <source>
        <dbReference type="ARBA" id="ARBA00022612"/>
    </source>
</evidence>